<dbReference type="InterPro" id="IPR000595">
    <property type="entry name" value="cNMP-bd_dom"/>
</dbReference>
<dbReference type="SUPFAM" id="SSF51206">
    <property type="entry name" value="cAMP-binding domain-like"/>
    <property type="match status" value="1"/>
</dbReference>
<evidence type="ECO:0000256" key="1">
    <source>
        <dbReference type="SAM" id="MobiDB-lite"/>
    </source>
</evidence>
<reference evidence="4" key="1">
    <citation type="submission" date="2023-10" db="EMBL/GenBank/DDBJ databases">
        <authorList>
            <person name="Chen Y."/>
            <person name="Shah S."/>
            <person name="Dougan E. K."/>
            <person name="Thang M."/>
            <person name="Chan C."/>
        </authorList>
    </citation>
    <scope>NUCLEOTIDE SEQUENCE [LARGE SCALE GENOMIC DNA]</scope>
</reference>
<feature type="compositionally biased region" description="Low complexity" evidence="1">
    <location>
        <begin position="121"/>
        <end position="133"/>
    </location>
</feature>
<accession>A0ABN9PCS7</accession>
<sequence length="815" mass="89358">VIPPEAWTPPAPPPERPRAQAASAMRPGGAPAAEGGPGQAFREFLAAELAELQERLVAGFERGCSEEWAPSQGQALSQRRSSGAAAGAVSWAPAAGGAAGAKSEGRVPARRRRSSGGPGGPSSSWALSSLPAPEDGPETMQSLPAFEDGLDDSWNGVSHEPSDASSAFGFGSPPLPPQAANWARVVDGLLTERFPAEMGIAQLMGSVVTRTTRPRLPGCVVVEQSFKPHSIWRPMKLRGAENATSGESNRFAASRVSEHDHEGDTRLATQLASQQSAIGYEFEQRGAISDWIVIPPDSVGRVAWCLLGATLLLYDLVVIPLDTVGLWTYESFAFTMLNICFWALDIPLQSVTGFHLATHTEMRIAKTMLKYARTWLPMDVAVLCLDIAFAIYSFTSSARSVRLLRLFRLVRLVRLHKFVLVFRGLMSKNTSEPVECLLKVLQTVFTLLCLCHYTACAWYAELGGGGWPRVGVACPLLRCRLPLEHPFTPATNNVVPVNAVERAFAILVVLTGFVSFSWFISSMFSTLNQLKSRNKSRVRERQALMQFFRIKGIPAALGQRVLWLFEADVDIKDDCLVEADLPILLQLPTSIRIRLRREYCMPLLLKNQLLRRVHHIGPRCFIQVCYNAMSDSRYMSQQEIFLDGVDSSAAYVVTSGTVKYVQGGSSTALTLGAWVSDACLWVAWKHLGSLVASTCSTLVELDAKKFRRTVQRSGGHLHRCLCCVAVLYAHELEKLAENHRVTDDLGLEMEHVEGILWRTLKFCELGAEGSTTPEDAAVRRPRGNKRLLTGSSELKDLFQASILTRSLPTGAFSPR</sequence>
<feature type="region of interest" description="Disordered" evidence="1">
    <location>
        <begin position="64"/>
        <end position="172"/>
    </location>
</feature>
<proteinExistence type="predicted"/>
<feature type="domain" description="Cyclic nucleotide-binding" evidence="3">
    <location>
        <begin position="627"/>
        <end position="710"/>
    </location>
</feature>
<feature type="compositionally biased region" description="Low complexity" evidence="1">
    <location>
        <begin position="19"/>
        <end position="39"/>
    </location>
</feature>
<evidence type="ECO:0000259" key="3">
    <source>
        <dbReference type="PROSITE" id="PS50042"/>
    </source>
</evidence>
<feature type="non-terminal residue" evidence="4">
    <location>
        <position position="1"/>
    </location>
</feature>
<dbReference type="PANTHER" id="PTHR45689">
    <property type="entry name" value="I[[H]] CHANNEL, ISOFORM E"/>
    <property type="match status" value="1"/>
</dbReference>
<dbReference type="InterPro" id="IPR018490">
    <property type="entry name" value="cNMP-bd_dom_sf"/>
</dbReference>
<feature type="region of interest" description="Disordered" evidence="1">
    <location>
        <begin position="1"/>
        <end position="39"/>
    </location>
</feature>
<evidence type="ECO:0000313" key="4">
    <source>
        <dbReference type="EMBL" id="CAK0790657.1"/>
    </source>
</evidence>
<evidence type="ECO:0000313" key="5">
    <source>
        <dbReference type="Proteomes" id="UP001189429"/>
    </source>
</evidence>
<keyword evidence="2" id="KW-0472">Membrane</keyword>
<gene>
    <name evidence="4" type="ORF">PCOR1329_LOCUS1876</name>
</gene>
<comment type="caution">
    <text evidence="4">The sequence shown here is derived from an EMBL/GenBank/DDBJ whole genome shotgun (WGS) entry which is preliminary data.</text>
</comment>
<dbReference type="PROSITE" id="PS50042">
    <property type="entry name" value="CNMP_BINDING_3"/>
    <property type="match status" value="1"/>
</dbReference>
<evidence type="ECO:0000256" key="2">
    <source>
        <dbReference type="SAM" id="Phobius"/>
    </source>
</evidence>
<dbReference type="Proteomes" id="UP001189429">
    <property type="component" value="Unassembled WGS sequence"/>
</dbReference>
<protein>
    <recommendedName>
        <fullName evidence="3">Cyclic nucleotide-binding domain-containing protein</fullName>
    </recommendedName>
</protein>
<feature type="compositionally biased region" description="Low complexity" evidence="1">
    <location>
        <begin position="81"/>
        <end position="102"/>
    </location>
</feature>
<dbReference type="EMBL" id="CAUYUJ010000456">
    <property type="protein sequence ID" value="CAK0790657.1"/>
    <property type="molecule type" value="Genomic_DNA"/>
</dbReference>
<keyword evidence="2" id="KW-1133">Transmembrane helix</keyword>
<dbReference type="InterPro" id="IPR014710">
    <property type="entry name" value="RmlC-like_jellyroll"/>
</dbReference>
<feature type="compositionally biased region" description="Pro residues" evidence="1">
    <location>
        <begin position="1"/>
        <end position="14"/>
    </location>
</feature>
<dbReference type="SUPFAM" id="SSF81324">
    <property type="entry name" value="Voltage-gated potassium channels"/>
    <property type="match status" value="1"/>
</dbReference>
<dbReference type="InterPro" id="IPR051413">
    <property type="entry name" value="K/Na_HCN_channel"/>
</dbReference>
<dbReference type="Gene3D" id="1.10.287.70">
    <property type="match status" value="1"/>
</dbReference>
<feature type="transmembrane region" description="Helical" evidence="2">
    <location>
        <begin position="503"/>
        <end position="527"/>
    </location>
</feature>
<name>A0ABN9PCS7_9DINO</name>
<dbReference type="Gene3D" id="2.60.120.10">
    <property type="entry name" value="Jelly Rolls"/>
    <property type="match status" value="1"/>
</dbReference>
<feature type="compositionally biased region" description="Polar residues" evidence="1">
    <location>
        <begin position="71"/>
        <end position="80"/>
    </location>
</feature>
<organism evidence="4 5">
    <name type="scientific">Prorocentrum cordatum</name>
    <dbReference type="NCBI Taxonomy" id="2364126"/>
    <lineage>
        <taxon>Eukaryota</taxon>
        <taxon>Sar</taxon>
        <taxon>Alveolata</taxon>
        <taxon>Dinophyceae</taxon>
        <taxon>Prorocentrales</taxon>
        <taxon>Prorocentraceae</taxon>
        <taxon>Prorocentrum</taxon>
    </lineage>
</organism>
<feature type="transmembrane region" description="Helical" evidence="2">
    <location>
        <begin position="375"/>
        <end position="394"/>
    </location>
</feature>
<keyword evidence="5" id="KW-1185">Reference proteome</keyword>
<dbReference type="PANTHER" id="PTHR45689:SF15">
    <property type="entry name" value="TETRAMERIC POTASSIUM-SELECTIVE CYCLIC NUCLEOTIDE GATED CHANNEL"/>
    <property type="match status" value="1"/>
</dbReference>
<keyword evidence="2" id="KW-0812">Transmembrane</keyword>